<evidence type="ECO:0000256" key="3">
    <source>
        <dbReference type="ARBA" id="ARBA00022827"/>
    </source>
</evidence>
<dbReference type="Proteomes" id="UP000199101">
    <property type="component" value="Unassembled WGS sequence"/>
</dbReference>
<accession>A0A1C3VAK5</accession>
<evidence type="ECO:0000259" key="4">
    <source>
        <dbReference type="Pfam" id="PF01494"/>
    </source>
</evidence>
<gene>
    <name evidence="5" type="ORF">GA0061103_3389</name>
</gene>
<dbReference type="RefSeq" id="WP_092711311.1">
    <property type="nucleotide sequence ID" value="NZ_FMAG01000003.1"/>
</dbReference>
<comment type="cofactor">
    <cofactor evidence="1">
        <name>FAD</name>
        <dbReference type="ChEBI" id="CHEBI:57692"/>
    </cofactor>
</comment>
<evidence type="ECO:0000256" key="1">
    <source>
        <dbReference type="ARBA" id="ARBA00001974"/>
    </source>
</evidence>
<feature type="domain" description="FAD-binding" evidence="4">
    <location>
        <begin position="238"/>
        <end position="307"/>
    </location>
</feature>
<dbReference type="PRINTS" id="PR00420">
    <property type="entry name" value="RNGMNOXGNASE"/>
</dbReference>
<protein>
    <submittedName>
        <fullName evidence="5">2-polyprenyl-6-methoxyphenol hydroxylase</fullName>
    </submittedName>
</protein>
<dbReference type="EMBL" id="FMAG01000003">
    <property type="protein sequence ID" value="SCB24708.1"/>
    <property type="molecule type" value="Genomic_DNA"/>
</dbReference>
<dbReference type="InterPro" id="IPR002938">
    <property type="entry name" value="FAD-bd"/>
</dbReference>
<feature type="domain" description="FAD-binding" evidence="4">
    <location>
        <begin position="14"/>
        <end position="191"/>
    </location>
</feature>
<dbReference type="GO" id="GO:0071949">
    <property type="term" value="F:FAD binding"/>
    <property type="evidence" value="ECO:0007669"/>
    <property type="project" value="InterPro"/>
</dbReference>
<dbReference type="SUPFAM" id="SSF51905">
    <property type="entry name" value="FAD/NAD(P)-binding domain"/>
    <property type="match status" value="1"/>
</dbReference>
<dbReference type="InterPro" id="IPR050641">
    <property type="entry name" value="RIFMO-like"/>
</dbReference>
<keyword evidence="3" id="KW-0274">FAD</keyword>
<proteinExistence type="predicted"/>
<name>A0A1C3VAK5_9HYPH</name>
<dbReference type="GO" id="GO:0016709">
    <property type="term" value="F:oxidoreductase activity, acting on paired donors, with incorporation or reduction of molecular oxygen, NAD(P)H as one donor, and incorporation of one atom of oxygen"/>
    <property type="evidence" value="ECO:0007669"/>
    <property type="project" value="UniProtKB-ARBA"/>
</dbReference>
<dbReference type="PANTHER" id="PTHR43004">
    <property type="entry name" value="TRK SYSTEM POTASSIUM UPTAKE PROTEIN"/>
    <property type="match status" value="1"/>
</dbReference>
<dbReference type="Gene3D" id="3.50.50.60">
    <property type="entry name" value="FAD/NAD(P)-binding domain"/>
    <property type="match status" value="1"/>
</dbReference>
<evidence type="ECO:0000313" key="6">
    <source>
        <dbReference type="Proteomes" id="UP000199101"/>
    </source>
</evidence>
<dbReference type="PANTHER" id="PTHR43004:SF19">
    <property type="entry name" value="BINDING MONOOXYGENASE, PUTATIVE (JCVI)-RELATED"/>
    <property type="match status" value="1"/>
</dbReference>
<reference evidence="6" key="1">
    <citation type="submission" date="2016-08" db="EMBL/GenBank/DDBJ databases">
        <authorList>
            <person name="Varghese N."/>
            <person name="Submissions Spin"/>
        </authorList>
    </citation>
    <scope>NUCLEOTIDE SEQUENCE [LARGE SCALE GENOMIC DNA]</scope>
    <source>
        <strain evidence="6">HAMBI 2975</strain>
    </source>
</reference>
<dbReference type="InterPro" id="IPR036188">
    <property type="entry name" value="FAD/NAD-bd_sf"/>
</dbReference>
<evidence type="ECO:0000256" key="2">
    <source>
        <dbReference type="ARBA" id="ARBA00022630"/>
    </source>
</evidence>
<dbReference type="Gene3D" id="3.30.70.2450">
    <property type="match status" value="1"/>
</dbReference>
<dbReference type="OrthoDB" id="9791689at2"/>
<organism evidence="5 6">
    <name type="scientific">Rhizobium multihospitium</name>
    <dbReference type="NCBI Taxonomy" id="410764"/>
    <lineage>
        <taxon>Bacteria</taxon>
        <taxon>Pseudomonadati</taxon>
        <taxon>Pseudomonadota</taxon>
        <taxon>Alphaproteobacteria</taxon>
        <taxon>Hyphomicrobiales</taxon>
        <taxon>Rhizobiaceae</taxon>
        <taxon>Rhizobium/Agrobacterium group</taxon>
        <taxon>Rhizobium</taxon>
    </lineage>
</organism>
<evidence type="ECO:0000313" key="5">
    <source>
        <dbReference type="EMBL" id="SCB24708.1"/>
    </source>
</evidence>
<dbReference type="AlphaFoldDB" id="A0A1C3VAK5"/>
<dbReference type="Pfam" id="PF01494">
    <property type="entry name" value="FAD_binding_3"/>
    <property type="match status" value="2"/>
</dbReference>
<dbReference type="STRING" id="410764.GA0061103_3389"/>
<keyword evidence="6" id="KW-1185">Reference proteome</keyword>
<keyword evidence="2" id="KW-0285">Flavoprotein</keyword>
<sequence>MGEGIDGQGKSRSILIVGAGPVGLAAALELARRGFSPRIVDDGIGPTPLQESRALGVNARTLTLLSPSGVAERIIAAAQPIEQFRVRSGEKILIGLDTRKVKGRFGAIRALSQGNTERLLIEALSAYGIAPEWRTTVVAEALADFQRPEVVLRRADGSQEVVRPDILIGADGAHSVVRKALGAGFPGEALEAYFFLADFRYAAPVDTSYGEVSILDPGMIVRLPVSADVIRYISTLEDFEKHIAHPAAVSEKTWVSQFRIHFRHVEPMAKGNVFLAGDAAHIHSPAGARGMNLGIEDACWLAWLIAEGREQEYSALRIPAVKQVLKQTYGLTRLVTMQSPLAVAARNVLAPLLLRFGPIRRTLLRSVAGYDTPKPPWIDWAE</sequence>